<proteinExistence type="predicted"/>
<evidence type="ECO:0000313" key="1">
    <source>
        <dbReference type="EMBL" id="RPD65287.1"/>
    </source>
</evidence>
<protein>
    <submittedName>
        <fullName evidence="1">Uncharacterized protein</fullName>
    </submittedName>
</protein>
<organism evidence="1 2">
    <name type="scientific">Lentinus tigrinus ALCF2SS1-6</name>
    <dbReference type="NCBI Taxonomy" id="1328759"/>
    <lineage>
        <taxon>Eukaryota</taxon>
        <taxon>Fungi</taxon>
        <taxon>Dikarya</taxon>
        <taxon>Basidiomycota</taxon>
        <taxon>Agaricomycotina</taxon>
        <taxon>Agaricomycetes</taxon>
        <taxon>Polyporales</taxon>
        <taxon>Polyporaceae</taxon>
        <taxon>Lentinus</taxon>
    </lineage>
</organism>
<name>A0A5C2SQA6_9APHY</name>
<keyword evidence="2" id="KW-1185">Reference proteome</keyword>
<dbReference type="EMBL" id="ML122252">
    <property type="protein sequence ID" value="RPD65287.1"/>
    <property type="molecule type" value="Genomic_DNA"/>
</dbReference>
<reference evidence="1" key="1">
    <citation type="journal article" date="2018" name="Genome Biol. Evol.">
        <title>Genomics and development of Lentinus tigrinus, a white-rot wood-decaying mushroom with dimorphic fruiting bodies.</title>
        <authorList>
            <person name="Wu B."/>
            <person name="Xu Z."/>
            <person name="Knudson A."/>
            <person name="Carlson A."/>
            <person name="Chen N."/>
            <person name="Kovaka S."/>
            <person name="LaButti K."/>
            <person name="Lipzen A."/>
            <person name="Pennachio C."/>
            <person name="Riley R."/>
            <person name="Schakwitz W."/>
            <person name="Umezawa K."/>
            <person name="Ohm R.A."/>
            <person name="Grigoriev I.V."/>
            <person name="Nagy L.G."/>
            <person name="Gibbons J."/>
            <person name="Hibbett D."/>
        </authorList>
    </citation>
    <scope>NUCLEOTIDE SEQUENCE [LARGE SCALE GENOMIC DNA]</scope>
    <source>
        <strain evidence="1">ALCF2SS1-6</strain>
    </source>
</reference>
<dbReference type="AlphaFoldDB" id="A0A5C2SQA6"/>
<sequence length="121" mass="13192">MMKHVLSPSCPCPLHFARGAAHVEAWTLPLRNSSEHLFSACLGQKVCCRRCSYLFVRPVESTVQGLPRGDETAPRIGILSSVTLLWTCRDIDAVSSAGQIAALAMVYGKSLSPAYLVLFWA</sequence>
<evidence type="ECO:0000313" key="2">
    <source>
        <dbReference type="Proteomes" id="UP000313359"/>
    </source>
</evidence>
<dbReference type="Proteomes" id="UP000313359">
    <property type="component" value="Unassembled WGS sequence"/>
</dbReference>
<gene>
    <name evidence="1" type="ORF">L227DRAFT_207368</name>
</gene>
<accession>A0A5C2SQA6</accession>